<proteinExistence type="predicted"/>
<dbReference type="GeneID" id="9839415"/>
<dbReference type="InterPro" id="IPR036047">
    <property type="entry name" value="F-box-like_dom_sf"/>
</dbReference>
<organism evidence="2 3">
    <name type="scientific">Caenorhabditis remanei</name>
    <name type="common">Caenorhabditis vulgaris</name>
    <dbReference type="NCBI Taxonomy" id="31234"/>
    <lineage>
        <taxon>Eukaryota</taxon>
        <taxon>Metazoa</taxon>
        <taxon>Ecdysozoa</taxon>
        <taxon>Nematoda</taxon>
        <taxon>Chromadorea</taxon>
        <taxon>Rhabditida</taxon>
        <taxon>Rhabditina</taxon>
        <taxon>Rhabditomorpha</taxon>
        <taxon>Rhabditoidea</taxon>
        <taxon>Rhabditidae</taxon>
        <taxon>Peloderinae</taxon>
        <taxon>Caenorhabditis</taxon>
    </lineage>
</organism>
<dbReference type="Proteomes" id="UP000483820">
    <property type="component" value="Chromosome V"/>
</dbReference>
<evidence type="ECO:0000313" key="3">
    <source>
        <dbReference type="Proteomes" id="UP000483820"/>
    </source>
</evidence>
<evidence type="ECO:0000313" key="2">
    <source>
        <dbReference type="EMBL" id="KAF1753075.1"/>
    </source>
</evidence>
<dbReference type="PANTHER" id="PTHR23014">
    <property type="entry name" value="F-BOX A PROTEIN"/>
    <property type="match status" value="1"/>
</dbReference>
<dbReference type="InterPro" id="IPR002900">
    <property type="entry name" value="DUF38/FTH_CAE_spp"/>
</dbReference>
<dbReference type="SMART" id="SM00256">
    <property type="entry name" value="FBOX"/>
    <property type="match status" value="1"/>
</dbReference>
<gene>
    <name evidence="2" type="ORF">GCK72_019631</name>
</gene>
<dbReference type="Pfam" id="PF01827">
    <property type="entry name" value="FTH"/>
    <property type="match status" value="1"/>
</dbReference>
<comment type="caution">
    <text evidence="2">The sequence shown here is derived from an EMBL/GenBank/DDBJ whole genome shotgun (WGS) entry which is preliminary data.</text>
</comment>
<sequence>MGSSLSIGSIEPQMNFEIKNFELEQRVDELYLEKSVSPLSLTNMPDVVMSEILGKLDIRSVQILRKVCHSLRIFIDDTRRNGEISSIKLISNPNSINVVYDGKYEVIYRKQEVGCLVEHQRRAKLFRKETCFEMLLGDLNLILGAQKTLLKMLGIYLREPSTPFLPFWKTFLESMPRPLSVETLQIEVGKQSEVMDVLPYLEYKKLKNIRIYASSGRNEMMEINRIVELDQWKMAEKVTLERWIHRKHFVDFGHLKEVLLSTYKINSEELIELKEMFLNSSTLQQFLFPYLDLHDDQNFLHKKNRYFRMKNSDSDVLNVRHIPTNKIINFNRLKISEVPKDKIIEF</sequence>
<dbReference type="InterPro" id="IPR001810">
    <property type="entry name" value="F-box_dom"/>
</dbReference>
<evidence type="ECO:0000259" key="1">
    <source>
        <dbReference type="PROSITE" id="PS50181"/>
    </source>
</evidence>
<dbReference type="Pfam" id="PF00646">
    <property type="entry name" value="F-box"/>
    <property type="match status" value="1"/>
</dbReference>
<reference evidence="2 3" key="1">
    <citation type="submission" date="2019-12" db="EMBL/GenBank/DDBJ databases">
        <title>Chromosome-level assembly of the Caenorhabditis remanei genome.</title>
        <authorList>
            <person name="Teterina A.A."/>
            <person name="Willis J.H."/>
            <person name="Phillips P.C."/>
        </authorList>
    </citation>
    <scope>NUCLEOTIDE SEQUENCE [LARGE SCALE GENOMIC DNA]</scope>
    <source>
        <strain evidence="2 3">PX506</strain>
        <tissue evidence="2">Whole organism</tissue>
    </source>
</reference>
<dbReference type="PANTHER" id="PTHR23014:SF1">
    <property type="entry name" value="DUF38 DOMAIN-CONTAINING PROTEIN-RELATED"/>
    <property type="match status" value="1"/>
</dbReference>
<dbReference type="KEGG" id="crq:GCK72_019631"/>
<name>A0A6A5GEG8_CAERE</name>
<dbReference type="RefSeq" id="XP_003115412.2">
    <property type="nucleotide sequence ID" value="XM_003115364.2"/>
</dbReference>
<dbReference type="SUPFAM" id="SSF81383">
    <property type="entry name" value="F-box domain"/>
    <property type="match status" value="1"/>
</dbReference>
<feature type="domain" description="F-box" evidence="1">
    <location>
        <begin position="38"/>
        <end position="87"/>
    </location>
</feature>
<dbReference type="PROSITE" id="PS50181">
    <property type="entry name" value="FBOX"/>
    <property type="match status" value="1"/>
</dbReference>
<dbReference type="EMBL" id="WUAV01000005">
    <property type="protein sequence ID" value="KAF1753075.1"/>
    <property type="molecule type" value="Genomic_DNA"/>
</dbReference>
<protein>
    <recommendedName>
        <fullName evidence="1">F-box domain-containing protein</fullName>
    </recommendedName>
</protein>
<dbReference type="CTD" id="9839415"/>
<dbReference type="AlphaFoldDB" id="A0A6A5GEG8"/>
<accession>A0A6A5GEG8</accession>